<accession>A0ABN3F0W2</accession>
<reference evidence="8 9" key="1">
    <citation type="journal article" date="2019" name="Int. J. Syst. Evol. Microbiol.">
        <title>The Global Catalogue of Microorganisms (GCM) 10K type strain sequencing project: providing services to taxonomists for standard genome sequencing and annotation.</title>
        <authorList>
            <consortium name="The Broad Institute Genomics Platform"/>
            <consortium name="The Broad Institute Genome Sequencing Center for Infectious Disease"/>
            <person name="Wu L."/>
            <person name="Ma J."/>
        </authorList>
    </citation>
    <scope>NUCLEOTIDE SEQUENCE [LARGE SCALE GENOMIC DNA]</scope>
    <source>
        <strain evidence="8 9">JCM 7356</strain>
    </source>
</reference>
<evidence type="ECO:0000256" key="5">
    <source>
        <dbReference type="ARBA" id="ARBA00023136"/>
    </source>
</evidence>
<sequence>MKTRRSTDHSRTLGESAEYRKGIPDRRARHTMLLSCLLVFLAQLTTTIYLPSLPEVARHFGTSGSGAELSVSCFVIGAAAPVVLWGVAADRYGRRAALLAALALFTGAGAALMVTGSLPVLLALRTLQGVGAGGSAIIARILVRDLGSGTELARRLSVLSIAFIGALGGGQFLGGLIDRYARWQTGFGVLAALGLVAMLGTLLLPMEPASATRTPSADVWRNCLAIARTPGFLRPAAAGGLGFAALVLLQQVSPFVLQQHFGLSAEASGTLGLLLGAAYLAGALTVNRLVARVGPERLLRSGPLVVTGAGALLTVLWSLPRLPSGAALAAFTALCCAVAFGQSVLFPNSMATAVGAVADPGAYAMSLCGFLQQSMAGATAAGAVLLHGEVLWSAAVAGLGLAAWLLTHPPRRAR</sequence>
<feature type="transmembrane region" description="Helical" evidence="6">
    <location>
        <begin position="183"/>
        <end position="204"/>
    </location>
</feature>
<evidence type="ECO:0000256" key="4">
    <source>
        <dbReference type="ARBA" id="ARBA00022989"/>
    </source>
</evidence>
<feature type="transmembrane region" description="Helical" evidence="6">
    <location>
        <begin position="231"/>
        <end position="249"/>
    </location>
</feature>
<dbReference type="EMBL" id="BAAATR010000079">
    <property type="protein sequence ID" value="GAA2280720.1"/>
    <property type="molecule type" value="Genomic_DNA"/>
</dbReference>
<dbReference type="PANTHER" id="PTHR23501">
    <property type="entry name" value="MAJOR FACILITATOR SUPERFAMILY"/>
    <property type="match status" value="1"/>
</dbReference>
<evidence type="ECO:0000256" key="2">
    <source>
        <dbReference type="ARBA" id="ARBA00022448"/>
    </source>
</evidence>
<dbReference type="Pfam" id="PF07690">
    <property type="entry name" value="MFS_1"/>
    <property type="match status" value="1"/>
</dbReference>
<keyword evidence="2" id="KW-0813">Transport</keyword>
<keyword evidence="5 6" id="KW-0472">Membrane</keyword>
<feature type="transmembrane region" description="Helical" evidence="6">
    <location>
        <begin position="69"/>
        <end position="89"/>
    </location>
</feature>
<feature type="transmembrane region" description="Helical" evidence="6">
    <location>
        <begin position="122"/>
        <end position="143"/>
    </location>
</feature>
<feature type="transmembrane region" description="Helical" evidence="6">
    <location>
        <begin position="155"/>
        <end position="177"/>
    </location>
</feature>
<feature type="transmembrane region" description="Helical" evidence="6">
    <location>
        <begin position="302"/>
        <end position="319"/>
    </location>
</feature>
<dbReference type="PROSITE" id="PS50850">
    <property type="entry name" value="MFS"/>
    <property type="match status" value="1"/>
</dbReference>
<feature type="transmembrane region" description="Helical" evidence="6">
    <location>
        <begin position="384"/>
        <end position="406"/>
    </location>
</feature>
<feature type="transmembrane region" description="Helical" evidence="6">
    <location>
        <begin position="325"/>
        <end position="346"/>
    </location>
</feature>
<comment type="caution">
    <text evidence="8">The sequence shown here is derived from an EMBL/GenBank/DDBJ whole genome shotgun (WGS) entry which is preliminary data.</text>
</comment>
<dbReference type="PANTHER" id="PTHR23501:SF191">
    <property type="entry name" value="VACUOLAR BASIC AMINO ACID TRANSPORTER 4"/>
    <property type="match status" value="1"/>
</dbReference>
<feature type="domain" description="Major facilitator superfamily (MFS) profile" evidence="7">
    <location>
        <begin position="31"/>
        <end position="414"/>
    </location>
</feature>
<comment type="subcellular location">
    <subcellularLocation>
        <location evidence="1">Cell inner membrane</location>
        <topology evidence="1">Multi-pass membrane protein</topology>
    </subcellularLocation>
</comment>
<feature type="transmembrane region" description="Helical" evidence="6">
    <location>
        <begin position="30"/>
        <end position="49"/>
    </location>
</feature>
<evidence type="ECO:0000313" key="8">
    <source>
        <dbReference type="EMBL" id="GAA2280720.1"/>
    </source>
</evidence>
<keyword evidence="4 6" id="KW-1133">Transmembrane helix</keyword>
<feature type="transmembrane region" description="Helical" evidence="6">
    <location>
        <begin position="96"/>
        <end position="116"/>
    </location>
</feature>
<organism evidence="8 9">
    <name type="scientific">Kitasatospora cystarginea</name>
    <dbReference type="NCBI Taxonomy" id="58350"/>
    <lineage>
        <taxon>Bacteria</taxon>
        <taxon>Bacillati</taxon>
        <taxon>Actinomycetota</taxon>
        <taxon>Actinomycetes</taxon>
        <taxon>Kitasatosporales</taxon>
        <taxon>Streptomycetaceae</taxon>
        <taxon>Kitasatospora</taxon>
    </lineage>
</organism>
<dbReference type="Gene3D" id="1.20.1720.10">
    <property type="entry name" value="Multidrug resistance protein D"/>
    <property type="match status" value="1"/>
</dbReference>
<dbReference type="Proteomes" id="UP001500305">
    <property type="component" value="Unassembled WGS sequence"/>
</dbReference>
<name>A0ABN3F0W2_9ACTN</name>
<keyword evidence="9" id="KW-1185">Reference proteome</keyword>
<dbReference type="InterPro" id="IPR036259">
    <property type="entry name" value="MFS_trans_sf"/>
</dbReference>
<keyword evidence="3 6" id="KW-0812">Transmembrane</keyword>
<evidence type="ECO:0000256" key="3">
    <source>
        <dbReference type="ARBA" id="ARBA00022692"/>
    </source>
</evidence>
<dbReference type="SUPFAM" id="SSF103473">
    <property type="entry name" value="MFS general substrate transporter"/>
    <property type="match status" value="1"/>
</dbReference>
<evidence type="ECO:0000256" key="1">
    <source>
        <dbReference type="ARBA" id="ARBA00004429"/>
    </source>
</evidence>
<evidence type="ECO:0000259" key="7">
    <source>
        <dbReference type="PROSITE" id="PS50850"/>
    </source>
</evidence>
<feature type="transmembrane region" description="Helical" evidence="6">
    <location>
        <begin position="269"/>
        <end position="290"/>
    </location>
</feature>
<feature type="transmembrane region" description="Helical" evidence="6">
    <location>
        <begin position="353"/>
        <end position="372"/>
    </location>
</feature>
<proteinExistence type="predicted"/>
<dbReference type="InterPro" id="IPR020846">
    <property type="entry name" value="MFS_dom"/>
</dbReference>
<dbReference type="InterPro" id="IPR011701">
    <property type="entry name" value="MFS"/>
</dbReference>
<evidence type="ECO:0000256" key="6">
    <source>
        <dbReference type="SAM" id="Phobius"/>
    </source>
</evidence>
<protein>
    <submittedName>
        <fullName evidence="8">MFS transporter</fullName>
    </submittedName>
</protein>
<evidence type="ECO:0000313" key="9">
    <source>
        <dbReference type="Proteomes" id="UP001500305"/>
    </source>
</evidence>
<gene>
    <name evidence="8" type="ORF">GCM10010430_78490</name>
</gene>